<proteinExistence type="predicted"/>
<evidence type="ECO:0000313" key="2">
    <source>
        <dbReference type="EMBL" id="KAA1255239.1"/>
    </source>
</evidence>
<dbReference type="AlphaFoldDB" id="A0A5B1C6S7"/>
<feature type="region of interest" description="Disordered" evidence="1">
    <location>
        <begin position="1"/>
        <end position="20"/>
    </location>
</feature>
<comment type="caution">
    <text evidence="2">The sequence shown here is derived from an EMBL/GenBank/DDBJ whole genome shotgun (WGS) entry which is preliminary data.</text>
</comment>
<gene>
    <name evidence="2" type="ORF">F0M16_08460</name>
</gene>
<evidence type="ECO:0000256" key="1">
    <source>
        <dbReference type="SAM" id="MobiDB-lite"/>
    </source>
</evidence>
<protein>
    <submittedName>
        <fullName evidence="2">Uncharacterized protein</fullName>
    </submittedName>
</protein>
<feature type="compositionally biased region" description="Basic and acidic residues" evidence="1">
    <location>
        <begin position="1"/>
        <end position="10"/>
    </location>
</feature>
<name>A0A5B1C6S7_VIBCL</name>
<evidence type="ECO:0000313" key="3">
    <source>
        <dbReference type="Proteomes" id="UP000323225"/>
    </source>
</evidence>
<sequence>MKELSKKLRELANNPETESMSKEEVINQIRTLCSDENSDHFYLARFHFETTRMDVFDEILAMSMIEAILPDLLKIDDMDSPLADIASMTLMTMSVSHDPFVDKLKVGLGDSFPLWEEKMLTRLKLSMRNLFYHFKSVGESESEARARIKSHYLAEYAKSRYLPFVRKSLEFI</sequence>
<accession>A0A5B1C6S7</accession>
<dbReference type="EMBL" id="VUAA01000007">
    <property type="protein sequence ID" value="KAA1255239.1"/>
    <property type="molecule type" value="Genomic_DNA"/>
</dbReference>
<dbReference type="Proteomes" id="UP000323225">
    <property type="component" value="Unassembled WGS sequence"/>
</dbReference>
<organism evidence="2 3">
    <name type="scientific">Vibrio cholerae</name>
    <dbReference type="NCBI Taxonomy" id="666"/>
    <lineage>
        <taxon>Bacteria</taxon>
        <taxon>Pseudomonadati</taxon>
        <taxon>Pseudomonadota</taxon>
        <taxon>Gammaproteobacteria</taxon>
        <taxon>Vibrionales</taxon>
        <taxon>Vibrionaceae</taxon>
        <taxon>Vibrio</taxon>
    </lineage>
</organism>
<reference evidence="2 3" key="1">
    <citation type="submission" date="2019-09" db="EMBL/GenBank/DDBJ databases">
        <authorList>
            <person name="Kritzky A."/>
            <person name="Schelkanova E.Y."/>
            <person name="Alkhova Z.V."/>
            <person name="Smirnova N.I."/>
        </authorList>
    </citation>
    <scope>NUCLEOTIDE SEQUENCE [LARGE SCALE GENOMIC DNA]</scope>
    <source>
        <strain evidence="2 3">M1526</strain>
    </source>
</reference>